<comment type="caution">
    <text evidence="6">The sequence shown here is derived from an EMBL/GenBank/DDBJ whole genome shotgun (WGS) entry which is preliminary data.</text>
</comment>
<dbReference type="InterPro" id="IPR012677">
    <property type="entry name" value="Nucleotide-bd_a/b_plait_sf"/>
</dbReference>
<keyword evidence="1" id="KW-0507">mRNA processing</keyword>
<evidence type="ECO:0000256" key="2">
    <source>
        <dbReference type="ARBA" id="ARBA00022728"/>
    </source>
</evidence>
<organism evidence="6 7">
    <name type="scientific">Artemisia annua</name>
    <name type="common">Sweet wormwood</name>
    <dbReference type="NCBI Taxonomy" id="35608"/>
    <lineage>
        <taxon>Eukaryota</taxon>
        <taxon>Viridiplantae</taxon>
        <taxon>Streptophyta</taxon>
        <taxon>Embryophyta</taxon>
        <taxon>Tracheophyta</taxon>
        <taxon>Spermatophyta</taxon>
        <taxon>Magnoliopsida</taxon>
        <taxon>eudicotyledons</taxon>
        <taxon>Gunneridae</taxon>
        <taxon>Pentapetalae</taxon>
        <taxon>asterids</taxon>
        <taxon>campanulids</taxon>
        <taxon>Asterales</taxon>
        <taxon>Asteraceae</taxon>
        <taxon>Asteroideae</taxon>
        <taxon>Anthemideae</taxon>
        <taxon>Artemisiinae</taxon>
        <taxon>Artemisia</taxon>
    </lineage>
</organism>
<evidence type="ECO:0000256" key="3">
    <source>
        <dbReference type="ARBA" id="ARBA00023187"/>
    </source>
</evidence>
<evidence type="ECO:0000259" key="5">
    <source>
        <dbReference type="PROSITE" id="PS50102"/>
    </source>
</evidence>
<protein>
    <recommendedName>
        <fullName evidence="5">RRM domain-containing protein</fullName>
    </recommendedName>
</protein>
<sequence length="198" mass="23712">MGDRRWYTRQSKEDHTQQISKTIFVTNFPEHFTFRDLWRVCDEYGKVIDVYIPNRKSKAGKPFAFVRYIKVDHVDRLVENLCTVWVGRLRLHANIAWFHRATKTYDYQPKVMNTGNKWEHMHPFLKRVDIEGVPLHAQTTNTLKKIGLKWGDVMDMKDLMDSTLYHKQLCIKMKETSIILEMFKVIVQGNVYWFVQKK</sequence>
<evidence type="ECO:0000313" key="6">
    <source>
        <dbReference type="EMBL" id="PWA92172.1"/>
    </source>
</evidence>
<keyword evidence="4" id="KW-0694">RNA-binding</keyword>
<dbReference type="GO" id="GO:0003723">
    <property type="term" value="F:RNA binding"/>
    <property type="evidence" value="ECO:0007669"/>
    <property type="project" value="UniProtKB-UniRule"/>
</dbReference>
<proteinExistence type="predicted"/>
<dbReference type="Pfam" id="PF00076">
    <property type="entry name" value="RRM_1"/>
    <property type="match status" value="1"/>
</dbReference>
<dbReference type="GO" id="GO:0006397">
    <property type="term" value="P:mRNA processing"/>
    <property type="evidence" value="ECO:0007669"/>
    <property type="project" value="UniProtKB-KW"/>
</dbReference>
<keyword evidence="3" id="KW-0508">mRNA splicing</keyword>
<dbReference type="InterPro" id="IPR000504">
    <property type="entry name" value="RRM_dom"/>
</dbReference>
<dbReference type="InterPro" id="IPR050907">
    <property type="entry name" value="SRSF"/>
</dbReference>
<evidence type="ECO:0000256" key="4">
    <source>
        <dbReference type="PROSITE-ProRule" id="PRU00176"/>
    </source>
</evidence>
<dbReference type="SUPFAM" id="SSF54928">
    <property type="entry name" value="RNA-binding domain, RBD"/>
    <property type="match status" value="1"/>
</dbReference>
<keyword evidence="7" id="KW-1185">Reference proteome</keyword>
<keyword evidence="2" id="KW-0747">Spliceosome</keyword>
<dbReference type="CDD" id="cd00590">
    <property type="entry name" value="RRM_SF"/>
    <property type="match status" value="1"/>
</dbReference>
<dbReference type="GO" id="GO:0005681">
    <property type="term" value="C:spliceosomal complex"/>
    <property type="evidence" value="ECO:0007669"/>
    <property type="project" value="UniProtKB-KW"/>
</dbReference>
<dbReference type="PANTHER" id="PTHR23147">
    <property type="entry name" value="SERINE/ARGININE RICH SPLICING FACTOR"/>
    <property type="match status" value="1"/>
</dbReference>
<evidence type="ECO:0000313" key="7">
    <source>
        <dbReference type="Proteomes" id="UP000245207"/>
    </source>
</evidence>
<dbReference type="PROSITE" id="PS50102">
    <property type="entry name" value="RRM"/>
    <property type="match status" value="1"/>
</dbReference>
<dbReference type="EMBL" id="PKPP01000486">
    <property type="protein sequence ID" value="PWA92172.1"/>
    <property type="molecule type" value="Genomic_DNA"/>
</dbReference>
<reference evidence="6 7" key="1">
    <citation type="journal article" date="2018" name="Mol. Plant">
        <title>The genome of Artemisia annua provides insight into the evolution of Asteraceae family and artemisinin biosynthesis.</title>
        <authorList>
            <person name="Shen Q."/>
            <person name="Zhang L."/>
            <person name="Liao Z."/>
            <person name="Wang S."/>
            <person name="Yan T."/>
            <person name="Shi P."/>
            <person name="Liu M."/>
            <person name="Fu X."/>
            <person name="Pan Q."/>
            <person name="Wang Y."/>
            <person name="Lv Z."/>
            <person name="Lu X."/>
            <person name="Zhang F."/>
            <person name="Jiang W."/>
            <person name="Ma Y."/>
            <person name="Chen M."/>
            <person name="Hao X."/>
            <person name="Li L."/>
            <person name="Tang Y."/>
            <person name="Lv G."/>
            <person name="Zhou Y."/>
            <person name="Sun X."/>
            <person name="Brodelius P.E."/>
            <person name="Rose J.K.C."/>
            <person name="Tang K."/>
        </authorList>
    </citation>
    <scope>NUCLEOTIDE SEQUENCE [LARGE SCALE GENOMIC DNA]</scope>
    <source>
        <strain evidence="7">cv. Huhao1</strain>
        <tissue evidence="6">Leaf</tissue>
    </source>
</reference>
<dbReference type="AlphaFoldDB" id="A0A2U1Q2I6"/>
<gene>
    <name evidence="6" type="ORF">CTI12_AA082360</name>
</gene>
<dbReference type="Proteomes" id="UP000245207">
    <property type="component" value="Unassembled WGS sequence"/>
</dbReference>
<dbReference type="SMART" id="SM00360">
    <property type="entry name" value="RRM"/>
    <property type="match status" value="1"/>
</dbReference>
<evidence type="ECO:0000256" key="1">
    <source>
        <dbReference type="ARBA" id="ARBA00022664"/>
    </source>
</evidence>
<accession>A0A2U1Q2I6</accession>
<name>A0A2U1Q2I6_ARTAN</name>
<dbReference type="GO" id="GO:0008380">
    <property type="term" value="P:RNA splicing"/>
    <property type="evidence" value="ECO:0007669"/>
    <property type="project" value="UniProtKB-KW"/>
</dbReference>
<dbReference type="InterPro" id="IPR035979">
    <property type="entry name" value="RBD_domain_sf"/>
</dbReference>
<dbReference type="Gene3D" id="3.30.70.330">
    <property type="match status" value="1"/>
</dbReference>
<feature type="domain" description="RRM" evidence="5">
    <location>
        <begin position="21"/>
        <end position="81"/>
    </location>
</feature>
<dbReference type="OrthoDB" id="1750209at2759"/>